<evidence type="ECO:0000313" key="2">
    <source>
        <dbReference type="Proteomes" id="UP001415857"/>
    </source>
</evidence>
<evidence type="ECO:0000313" key="1">
    <source>
        <dbReference type="EMBL" id="KAK9266993.1"/>
    </source>
</evidence>
<organism evidence="1 2">
    <name type="scientific">Liquidambar formosana</name>
    <name type="common">Formosan gum</name>
    <dbReference type="NCBI Taxonomy" id="63359"/>
    <lineage>
        <taxon>Eukaryota</taxon>
        <taxon>Viridiplantae</taxon>
        <taxon>Streptophyta</taxon>
        <taxon>Embryophyta</taxon>
        <taxon>Tracheophyta</taxon>
        <taxon>Spermatophyta</taxon>
        <taxon>Magnoliopsida</taxon>
        <taxon>eudicotyledons</taxon>
        <taxon>Gunneridae</taxon>
        <taxon>Pentapetalae</taxon>
        <taxon>Saxifragales</taxon>
        <taxon>Altingiaceae</taxon>
        <taxon>Liquidambar</taxon>
    </lineage>
</organism>
<protein>
    <submittedName>
        <fullName evidence="1">Uncharacterized protein</fullName>
    </submittedName>
</protein>
<sequence>MLACAVGSMQSACKGRGSFALGMPMPRLCLHGLAAAPAGNMGRRHPSMLACSRLVACGKSSVCIDTALSLDDRLVACGKSSVCINKAMSLDDRLVACGKSSVCINTALSLDDRLVACGKSSARSSPSLSDFSRRAVPASAPLGVSVYSSALKAWRCAVRRAVLLPSAARPALRAIVVPVLRTRCGILRCQCPYSFSTAFGGEMDPEAVPASHACFALSGVVGMGRGCLLVLSDAENSVGMGFYSPALPRLRSSLDTYDCRARSDLPTPVGKARAPPASHRNATWLILPVVICLSQRLSHACVIKKLVVGPWVGTTGPPHGVHRSSRPFCRRFAPGLNWPGRASGAVTLKKLECSKQAYALDTLAWDNIIGFRSYSVGLRDRSND</sequence>
<gene>
    <name evidence="1" type="ORF">L1049_028588</name>
</gene>
<dbReference type="AlphaFoldDB" id="A0AAP0N6M8"/>
<dbReference type="Proteomes" id="UP001415857">
    <property type="component" value="Unassembled WGS sequence"/>
</dbReference>
<accession>A0AAP0N6M8</accession>
<reference evidence="1 2" key="1">
    <citation type="journal article" date="2024" name="Plant J.">
        <title>Genome sequences and population genomics reveal climatic adaptation and genomic divergence between two closely related sweetgum species.</title>
        <authorList>
            <person name="Xu W.Q."/>
            <person name="Ren C.Q."/>
            <person name="Zhang X.Y."/>
            <person name="Comes H.P."/>
            <person name="Liu X.H."/>
            <person name="Li Y.G."/>
            <person name="Kettle C.J."/>
            <person name="Jalonen R."/>
            <person name="Gaisberger H."/>
            <person name="Ma Y.Z."/>
            <person name="Qiu Y.X."/>
        </authorList>
    </citation>
    <scope>NUCLEOTIDE SEQUENCE [LARGE SCALE GENOMIC DNA]</scope>
    <source>
        <strain evidence="1">Hangzhou</strain>
    </source>
</reference>
<proteinExistence type="predicted"/>
<name>A0AAP0N6M8_LIQFO</name>
<comment type="caution">
    <text evidence="1">The sequence shown here is derived from an EMBL/GenBank/DDBJ whole genome shotgun (WGS) entry which is preliminary data.</text>
</comment>
<dbReference type="EMBL" id="JBBPBK010000034">
    <property type="protein sequence ID" value="KAK9266993.1"/>
    <property type="molecule type" value="Genomic_DNA"/>
</dbReference>
<keyword evidence="2" id="KW-1185">Reference proteome</keyword>